<evidence type="ECO:0000259" key="4">
    <source>
        <dbReference type="Pfam" id="PF17815"/>
    </source>
</evidence>
<dbReference type="AlphaFoldDB" id="A0A1W1C0I6"/>
<accession>A0A1W1C0I6</accession>
<dbReference type="InterPro" id="IPR001940">
    <property type="entry name" value="Peptidase_S1C"/>
</dbReference>
<dbReference type="GO" id="GO:0004252">
    <property type="term" value="F:serine-type endopeptidase activity"/>
    <property type="evidence" value="ECO:0007669"/>
    <property type="project" value="InterPro"/>
</dbReference>
<feature type="domain" description="Protease Do-like PDZ" evidence="4">
    <location>
        <begin position="337"/>
        <end position="474"/>
    </location>
</feature>
<dbReference type="Pfam" id="PF17815">
    <property type="entry name" value="PDZ_3"/>
    <property type="match status" value="1"/>
</dbReference>
<reference evidence="5" key="1">
    <citation type="submission" date="2016-10" db="EMBL/GenBank/DDBJ databases">
        <authorList>
            <person name="de Groot N.N."/>
        </authorList>
    </citation>
    <scope>NUCLEOTIDE SEQUENCE</scope>
</reference>
<dbReference type="GO" id="GO:0006508">
    <property type="term" value="P:proteolysis"/>
    <property type="evidence" value="ECO:0007669"/>
    <property type="project" value="UniProtKB-KW"/>
</dbReference>
<dbReference type="InterPro" id="IPR036034">
    <property type="entry name" value="PDZ_sf"/>
</dbReference>
<evidence type="ECO:0000313" key="5">
    <source>
        <dbReference type="EMBL" id="SFV59309.1"/>
    </source>
</evidence>
<dbReference type="Gene3D" id="3.20.190.20">
    <property type="match status" value="1"/>
</dbReference>
<evidence type="ECO:0000256" key="1">
    <source>
        <dbReference type="ARBA" id="ARBA00022670"/>
    </source>
</evidence>
<dbReference type="EMBL" id="FPHG01000038">
    <property type="protein sequence ID" value="SFV59309.1"/>
    <property type="molecule type" value="Genomic_DNA"/>
</dbReference>
<proteinExistence type="predicted"/>
<organism evidence="5">
    <name type="scientific">hydrothermal vent metagenome</name>
    <dbReference type="NCBI Taxonomy" id="652676"/>
    <lineage>
        <taxon>unclassified sequences</taxon>
        <taxon>metagenomes</taxon>
        <taxon>ecological metagenomes</taxon>
    </lineage>
</organism>
<dbReference type="PANTHER" id="PTHR45980:SF9">
    <property type="entry name" value="PROTEASE DO-LIKE 10, MITOCHONDRIAL-RELATED"/>
    <property type="match status" value="1"/>
</dbReference>
<sequence length="483" mass="54742">MRYIFILALLSLSLFANENDYKTKEAIVKIYTVSKVVSYKEPWNSSTSRSSGSGAIISGNRILTNAHVVANQTFIEVQRYGERKRYIAKVINVSHQADMALLEVEDKKFFNGVTPLTLGELPEMEQKIVVYGFPMGGDTLSATSGVVSRIEHTRYAHSGESFLTVQVDAAVNPGNSGGPAISNGKIVGVVMQNISQSQSIGYIVPVNMVKHFLVDIKDGHYDGFADLGLTVQKMENPTIKKYYNIDENTSGILVDNLVYSAKNSINIKENDIITAINGHSIKDDGTVEYRPHEYTSYHYFIDQHQMGDNIALKVIRDQENLDINITLKHTANDVLLVKTKEYDKMPRYFIYGGYVFSPLSRNLLAIGRNKIPLRYYATQWPTEEKKEVVVLLKVLPSDINRGNYGFTLWPIEKLNGKTFDNFNTFYKRIKEFKGDYLILEDSDGVKIIINREEALSKQSDILKKYNIEYDRSIDLRDMNDSKL</sequence>
<keyword evidence="2" id="KW-0378">Hydrolase</keyword>
<dbReference type="PANTHER" id="PTHR45980">
    <property type="match status" value="1"/>
</dbReference>
<gene>
    <name evidence="5" type="ORF">MNB_SV-9-730</name>
</gene>
<dbReference type="InterPro" id="IPR009003">
    <property type="entry name" value="Peptidase_S1_PA"/>
</dbReference>
<dbReference type="SUPFAM" id="SSF50494">
    <property type="entry name" value="Trypsin-like serine proteases"/>
    <property type="match status" value="1"/>
</dbReference>
<evidence type="ECO:0000256" key="2">
    <source>
        <dbReference type="ARBA" id="ARBA00022801"/>
    </source>
</evidence>
<keyword evidence="1 5" id="KW-0645">Protease</keyword>
<dbReference type="InterPro" id="IPR041517">
    <property type="entry name" value="DEGP_PDZ"/>
</dbReference>
<name>A0A1W1C0I6_9ZZZZ</name>
<evidence type="ECO:0000256" key="3">
    <source>
        <dbReference type="ARBA" id="ARBA00022825"/>
    </source>
</evidence>
<dbReference type="Pfam" id="PF13365">
    <property type="entry name" value="Trypsin_2"/>
    <property type="match status" value="1"/>
</dbReference>
<dbReference type="SUPFAM" id="SSF50156">
    <property type="entry name" value="PDZ domain-like"/>
    <property type="match status" value="1"/>
</dbReference>
<keyword evidence="3" id="KW-0720">Serine protease</keyword>
<dbReference type="PRINTS" id="PR00834">
    <property type="entry name" value="PROTEASES2C"/>
</dbReference>
<dbReference type="InterPro" id="IPR046449">
    <property type="entry name" value="DEGP_PDZ_sf"/>
</dbReference>
<dbReference type="Gene3D" id="2.40.10.120">
    <property type="match status" value="1"/>
</dbReference>
<protein>
    <submittedName>
        <fullName evidence="5">Serine protease identified by sequence similarity putative ORF located using Blastx/Glimmer</fullName>
    </submittedName>
</protein>
<dbReference type="Gene3D" id="2.30.42.10">
    <property type="match status" value="1"/>
</dbReference>